<evidence type="ECO:0000313" key="1">
    <source>
        <dbReference type="EMBL" id="AVY92700.1"/>
    </source>
</evidence>
<reference evidence="1 2" key="1">
    <citation type="submission" date="2018-04" db="EMBL/GenBank/DDBJ databases">
        <title>Denitrifier Microvirgula.</title>
        <authorList>
            <person name="Anderson E."/>
            <person name="Jang J."/>
            <person name="Ishii S."/>
        </authorList>
    </citation>
    <scope>NUCLEOTIDE SEQUENCE [LARGE SCALE GENOMIC DNA]</scope>
    <source>
        <strain evidence="1 2">BE2.4</strain>
    </source>
</reference>
<accession>A0A2U3TH24</accession>
<proteinExistence type="predicted"/>
<gene>
    <name evidence="1" type="ORF">DAI18_00530</name>
</gene>
<dbReference type="Proteomes" id="UP000244173">
    <property type="component" value="Chromosome"/>
</dbReference>
<evidence type="ECO:0000313" key="2">
    <source>
        <dbReference type="Proteomes" id="UP000244173"/>
    </source>
</evidence>
<dbReference type="EMBL" id="CP028519">
    <property type="protein sequence ID" value="AVY92700.1"/>
    <property type="molecule type" value="Genomic_DNA"/>
</dbReference>
<keyword evidence="2" id="KW-1185">Reference proteome</keyword>
<dbReference type="KEGG" id="maer:DAI18_00530"/>
<dbReference type="AlphaFoldDB" id="A0A2U3TH24"/>
<organism evidence="1 2">
    <name type="scientific">Microvirgula aerodenitrificans</name>
    <dbReference type="NCBI Taxonomy" id="57480"/>
    <lineage>
        <taxon>Bacteria</taxon>
        <taxon>Pseudomonadati</taxon>
        <taxon>Pseudomonadota</taxon>
        <taxon>Betaproteobacteria</taxon>
        <taxon>Neisseriales</taxon>
        <taxon>Aquaspirillaceae</taxon>
        <taxon>Microvirgula</taxon>
    </lineage>
</organism>
<protein>
    <submittedName>
        <fullName evidence="1">Uncharacterized protein</fullName>
    </submittedName>
</protein>
<name>A0A2U3TH24_9NEIS</name>
<sequence>MIKALIRVFLIFQAGRSKWTRGMFGLIRGGTVEQLGFFTSLLNLHVTGLIIQQWITVFI</sequence>